<dbReference type="InterPro" id="IPR021109">
    <property type="entry name" value="Peptidase_aspartic_dom_sf"/>
</dbReference>
<proteinExistence type="predicted"/>
<dbReference type="Proteomes" id="UP000694864">
    <property type="component" value="Chromosome 11"/>
</dbReference>
<gene>
    <name evidence="2" type="primary">LOC104728150</name>
</gene>
<dbReference type="CDD" id="cd00303">
    <property type="entry name" value="retropepsin_like"/>
    <property type="match status" value="1"/>
</dbReference>
<dbReference type="PANTHER" id="PTHR33067:SF31">
    <property type="entry name" value="RNA-DIRECTED DNA POLYMERASE"/>
    <property type="match status" value="1"/>
</dbReference>
<accession>A0ABM0USD6</accession>
<name>A0ABM0USD6_CAMSA</name>
<reference evidence="2" key="2">
    <citation type="submission" date="2025-08" db="UniProtKB">
        <authorList>
            <consortium name="RefSeq"/>
        </authorList>
    </citation>
    <scope>IDENTIFICATION</scope>
    <source>
        <tissue evidence="2">Leaf</tissue>
    </source>
</reference>
<dbReference type="PANTHER" id="PTHR33067">
    <property type="entry name" value="RNA-DIRECTED DNA POLYMERASE-RELATED"/>
    <property type="match status" value="1"/>
</dbReference>
<keyword evidence="1" id="KW-1185">Reference proteome</keyword>
<organism evidence="1 2">
    <name type="scientific">Camelina sativa</name>
    <name type="common">False flax</name>
    <name type="synonym">Myagrum sativum</name>
    <dbReference type="NCBI Taxonomy" id="90675"/>
    <lineage>
        <taxon>Eukaryota</taxon>
        <taxon>Viridiplantae</taxon>
        <taxon>Streptophyta</taxon>
        <taxon>Embryophyta</taxon>
        <taxon>Tracheophyta</taxon>
        <taxon>Spermatophyta</taxon>
        <taxon>Magnoliopsida</taxon>
        <taxon>eudicotyledons</taxon>
        <taxon>Gunneridae</taxon>
        <taxon>Pentapetalae</taxon>
        <taxon>rosids</taxon>
        <taxon>malvids</taxon>
        <taxon>Brassicales</taxon>
        <taxon>Brassicaceae</taxon>
        <taxon>Camelineae</taxon>
        <taxon>Camelina</taxon>
    </lineage>
</organism>
<evidence type="ECO:0000313" key="2">
    <source>
        <dbReference type="RefSeq" id="XP_010445481.1"/>
    </source>
</evidence>
<dbReference type="GeneID" id="104728150"/>
<protein>
    <submittedName>
        <fullName evidence="2">Uncharacterized protein LOC104728150</fullName>
    </submittedName>
</protein>
<dbReference type="RefSeq" id="XP_010445481.1">
    <property type="nucleotide sequence ID" value="XM_010447179.1"/>
</dbReference>
<dbReference type="SUPFAM" id="SSF50630">
    <property type="entry name" value="Acid proteases"/>
    <property type="match status" value="1"/>
</dbReference>
<dbReference type="Gene3D" id="2.40.70.10">
    <property type="entry name" value="Acid Proteases"/>
    <property type="match status" value="1"/>
</dbReference>
<evidence type="ECO:0000313" key="1">
    <source>
        <dbReference type="Proteomes" id="UP000694864"/>
    </source>
</evidence>
<reference evidence="1" key="1">
    <citation type="journal article" date="2014" name="Nat. Commun.">
        <title>The emerging biofuel crop Camelina sativa retains a highly undifferentiated hexaploid genome structure.</title>
        <authorList>
            <person name="Kagale S."/>
            <person name="Koh C."/>
            <person name="Nixon J."/>
            <person name="Bollina V."/>
            <person name="Clarke W.E."/>
            <person name="Tuteja R."/>
            <person name="Spillane C."/>
            <person name="Robinson S.J."/>
            <person name="Links M.G."/>
            <person name="Clarke C."/>
            <person name="Higgins E.E."/>
            <person name="Huebert T."/>
            <person name="Sharpe A.G."/>
            <person name="Parkin I.A."/>
        </authorList>
    </citation>
    <scope>NUCLEOTIDE SEQUENCE [LARGE SCALE GENOMIC DNA]</scope>
    <source>
        <strain evidence="1">cv. DH55</strain>
    </source>
</reference>
<sequence length="201" mass="22668">MVRKLKEKIEKQELMAIQHEVTVEETKEARGPALEQYEPYPLYKGMLLDISKQKAKNQAKKDLKDIGTAVIPTKLEDPGSFNLPCSLNYMHFNKCLCDLGASVSVMPFSIAENLGYEEFRPSNLYISLADGSRKDVVGKLENYPVKIGKARIPTDFNIIEMEQEQELDDPIILGRPFLATGRAVIDVKKVMISVLHRLPCS</sequence>